<evidence type="ECO:0000256" key="4">
    <source>
        <dbReference type="ARBA" id="ARBA00022737"/>
    </source>
</evidence>
<gene>
    <name evidence="9" type="ORF">QYM36_017983</name>
</gene>
<dbReference type="Gene3D" id="1.25.40.10">
    <property type="entry name" value="Tetratricopeptide repeat domain"/>
    <property type="match status" value="1"/>
</dbReference>
<name>A0AA88H7J3_ARTSF</name>
<comment type="caution">
    <text evidence="9">The sequence shown here is derived from an EMBL/GenBank/DDBJ whole genome shotgun (WGS) entry which is preliminary data.</text>
</comment>
<dbReference type="AlphaFoldDB" id="A0AA88H7J3"/>
<dbReference type="InterPro" id="IPR011990">
    <property type="entry name" value="TPR-like_helical_dom_sf"/>
</dbReference>
<dbReference type="InterPro" id="IPR049039">
    <property type="entry name" value="RMD1-3_a_helical_rpt"/>
</dbReference>
<dbReference type="Pfam" id="PF21033">
    <property type="entry name" value="RMD1-3"/>
    <property type="match status" value="1"/>
</dbReference>
<comment type="subunit">
    <text evidence="2">Interacts with microtubules.</text>
</comment>
<dbReference type="PANTHER" id="PTHR16056:SF16">
    <property type="entry name" value="REGULATOR OF MICROTUBULE DYNAMICS PROTEIN 1"/>
    <property type="match status" value="1"/>
</dbReference>
<dbReference type="GO" id="GO:0005739">
    <property type="term" value="C:mitochondrion"/>
    <property type="evidence" value="ECO:0007669"/>
    <property type="project" value="TreeGrafter"/>
</dbReference>
<keyword evidence="4" id="KW-0677">Repeat</keyword>
<keyword evidence="6" id="KW-0206">Cytoskeleton</keyword>
<evidence type="ECO:0000256" key="7">
    <source>
        <dbReference type="ARBA" id="ARBA00039966"/>
    </source>
</evidence>
<dbReference type="PANTHER" id="PTHR16056">
    <property type="entry name" value="REGULATOR OF MICROTUBULE DYNAMICS PROTEIN"/>
    <property type="match status" value="1"/>
</dbReference>
<evidence type="ECO:0000313" key="9">
    <source>
        <dbReference type="EMBL" id="KAK2703580.1"/>
    </source>
</evidence>
<evidence type="ECO:0000256" key="8">
    <source>
        <dbReference type="ARBA" id="ARBA00041958"/>
    </source>
</evidence>
<keyword evidence="5" id="KW-0802">TPR repeat</keyword>
<evidence type="ECO:0000256" key="6">
    <source>
        <dbReference type="ARBA" id="ARBA00023212"/>
    </source>
</evidence>
<reference evidence="9" key="1">
    <citation type="submission" date="2023-07" db="EMBL/GenBank/DDBJ databases">
        <title>Chromosome-level genome assembly of Artemia franciscana.</title>
        <authorList>
            <person name="Jo E."/>
        </authorList>
    </citation>
    <scope>NUCLEOTIDE SEQUENCE</scope>
    <source>
        <tissue evidence="9">Whole body</tissue>
    </source>
</reference>
<evidence type="ECO:0000313" key="10">
    <source>
        <dbReference type="Proteomes" id="UP001187531"/>
    </source>
</evidence>
<dbReference type="SUPFAM" id="SSF48452">
    <property type="entry name" value="TPR-like"/>
    <property type="match status" value="1"/>
</dbReference>
<keyword evidence="10" id="KW-1185">Reference proteome</keyword>
<dbReference type="GO" id="GO:0008017">
    <property type="term" value="F:microtubule binding"/>
    <property type="evidence" value="ECO:0007669"/>
    <property type="project" value="TreeGrafter"/>
</dbReference>
<dbReference type="Proteomes" id="UP001187531">
    <property type="component" value="Unassembled WGS sequence"/>
</dbReference>
<evidence type="ECO:0000256" key="1">
    <source>
        <dbReference type="ARBA" id="ARBA00004245"/>
    </source>
</evidence>
<accession>A0AA88H7J3</accession>
<organism evidence="9 10">
    <name type="scientific">Artemia franciscana</name>
    <name type="common">Brine shrimp</name>
    <name type="synonym">Artemia sanfranciscana</name>
    <dbReference type="NCBI Taxonomy" id="6661"/>
    <lineage>
        <taxon>Eukaryota</taxon>
        <taxon>Metazoa</taxon>
        <taxon>Ecdysozoa</taxon>
        <taxon>Arthropoda</taxon>
        <taxon>Crustacea</taxon>
        <taxon>Branchiopoda</taxon>
        <taxon>Anostraca</taxon>
        <taxon>Artemiidae</taxon>
        <taxon>Artemia</taxon>
    </lineage>
</organism>
<comment type="subcellular location">
    <subcellularLocation>
        <location evidence="1">Cytoplasm</location>
        <location evidence="1">Cytoskeleton</location>
    </subcellularLocation>
</comment>
<dbReference type="GO" id="GO:0097431">
    <property type="term" value="C:mitotic spindle pole"/>
    <property type="evidence" value="ECO:0007669"/>
    <property type="project" value="TreeGrafter"/>
</dbReference>
<proteinExistence type="predicted"/>
<evidence type="ECO:0000256" key="3">
    <source>
        <dbReference type="ARBA" id="ARBA00022490"/>
    </source>
</evidence>
<evidence type="ECO:0000256" key="5">
    <source>
        <dbReference type="ARBA" id="ARBA00022803"/>
    </source>
</evidence>
<dbReference type="EMBL" id="JAVRJZ010000083">
    <property type="protein sequence ID" value="KAK2703580.1"/>
    <property type="molecule type" value="Genomic_DNA"/>
</dbReference>
<keyword evidence="3" id="KW-0963">Cytoplasm</keyword>
<evidence type="ECO:0000256" key="2">
    <source>
        <dbReference type="ARBA" id="ARBA00011375"/>
    </source>
</evidence>
<protein>
    <recommendedName>
        <fullName evidence="7">Regulator of microtubule dynamics protein 1</fullName>
    </recommendedName>
    <alternativeName>
        <fullName evidence="8">Protein FAM82B</fullName>
    </alternativeName>
</protein>
<dbReference type="GO" id="GO:0005876">
    <property type="term" value="C:spindle microtubule"/>
    <property type="evidence" value="ECO:0007669"/>
    <property type="project" value="TreeGrafter"/>
</dbReference>
<sequence length="302" mass="34761">MISSGPNMTSWGLRKLASFARPATNALAKGTKVKKTPLFLVPYLYVKVSRVIKSFSYITLAAYGLTLKARAEWNSDDTLKEADSLYEDCKYKEAYDLLKQFKDNDESEVLWRLGRLCYELARPLKLDSEKKPLHLEGYNYVNKALELDEKNFAAHKWMFILLDLKAYYEGTKARIEKAYQTKKHIQRACELNPGDGTSWHLLGFWCYAVSDMPWYQRKIASALFATPPSSTFEEALSYFLEAEKAQPNFYSTNLLMLGKTYLKLGDKQKAMDFLERSRDYAVKTYEDATTREEAIKLLGGLK</sequence>